<evidence type="ECO:0000256" key="4">
    <source>
        <dbReference type="PIRSR" id="PIRSR006278-2"/>
    </source>
</evidence>
<proteinExistence type="inferred from homology"/>
<dbReference type="SUPFAM" id="SSF53686">
    <property type="entry name" value="Tryptophan synthase beta subunit-like PLP-dependent enzymes"/>
    <property type="match status" value="1"/>
</dbReference>
<evidence type="ECO:0000313" key="5">
    <source>
        <dbReference type="EMBL" id="TGN18566.1"/>
    </source>
</evidence>
<dbReference type="PANTHER" id="PTHR43780">
    <property type="entry name" value="1-AMINOCYCLOPROPANE-1-CARBOXYLATE DEAMINASE-RELATED"/>
    <property type="match status" value="1"/>
</dbReference>
<dbReference type="EMBL" id="RQHW01000047">
    <property type="protein sequence ID" value="TGN18566.1"/>
    <property type="molecule type" value="Genomic_DNA"/>
</dbReference>
<comment type="caution">
    <text evidence="5">The sequence shown here is derived from an EMBL/GenBank/DDBJ whole genome shotgun (WGS) entry which is preliminary data.</text>
</comment>
<evidence type="ECO:0000256" key="3">
    <source>
        <dbReference type="ARBA" id="ARBA00022898"/>
    </source>
</evidence>
<organism evidence="5 6">
    <name type="scientific">Leptospira idonii</name>
    <dbReference type="NCBI Taxonomy" id="1193500"/>
    <lineage>
        <taxon>Bacteria</taxon>
        <taxon>Pseudomonadati</taxon>
        <taxon>Spirochaetota</taxon>
        <taxon>Spirochaetia</taxon>
        <taxon>Leptospirales</taxon>
        <taxon>Leptospiraceae</taxon>
        <taxon>Leptospira</taxon>
    </lineage>
</organism>
<gene>
    <name evidence="5" type="ORF">EHS15_14365</name>
</gene>
<comment type="cofactor">
    <cofactor evidence="1">
        <name>pyridoxal 5'-phosphate</name>
        <dbReference type="ChEBI" id="CHEBI:597326"/>
    </cofactor>
</comment>
<dbReference type="AlphaFoldDB" id="A0A4V3JXV0"/>
<dbReference type="Gene3D" id="3.40.50.1100">
    <property type="match status" value="2"/>
</dbReference>
<protein>
    <recommendedName>
        <fullName evidence="7">1-aminocyclopropane-1-carboxylate deaminase</fullName>
    </recommendedName>
</protein>
<dbReference type="PIRSF" id="PIRSF006278">
    <property type="entry name" value="ACCD_DCysDesulf"/>
    <property type="match status" value="1"/>
</dbReference>
<evidence type="ECO:0000313" key="6">
    <source>
        <dbReference type="Proteomes" id="UP000298058"/>
    </source>
</evidence>
<dbReference type="PANTHER" id="PTHR43780:SF2">
    <property type="entry name" value="1-AMINOCYCLOPROPANE-1-CARBOXYLATE DEAMINASE-RELATED"/>
    <property type="match status" value="1"/>
</dbReference>
<keyword evidence="6" id="KW-1185">Reference proteome</keyword>
<reference evidence="5" key="1">
    <citation type="journal article" date="2019" name="PLoS Negl. Trop. Dis.">
        <title>Revisiting the worldwide diversity of Leptospira species in the environment.</title>
        <authorList>
            <person name="Vincent A.T."/>
            <person name="Schiettekatte O."/>
            <person name="Bourhy P."/>
            <person name="Veyrier F.J."/>
            <person name="Picardeau M."/>
        </authorList>
    </citation>
    <scope>NUCLEOTIDE SEQUENCE [LARGE SCALE GENOMIC DNA]</scope>
    <source>
        <strain evidence="5">201300427</strain>
    </source>
</reference>
<dbReference type="GO" id="GO:0019148">
    <property type="term" value="F:D-cysteine desulfhydrase activity"/>
    <property type="evidence" value="ECO:0007669"/>
    <property type="project" value="TreeGrafter"/>
</dbReference>
<evidence type="ECO:0008006" key="7">
    <source>
        <dbReference type="Google" id="ProtNLM"/>
    </source>
</evidence>
<dbReference type="Proteomes" id="UP000298058">
    <property type="component" value="Unassembled WGS sequence"/>
</dbReference>
<evidence type="ECO:0000256" key="1">
    <source>
        <dbReference type="ARBA" id="ARBA00001933"/>
    </source>
</evidence>
<dbReference type="InterPro" id="IPR027278">
    <property type="entry name" value="ACCD_DCysDesulf"/>
</dbReference>
<sequence>MRDDLSPFGFGTKLRKLEGIISYLKENKIQTVKLFGSVHGNFLSCFSFALRSLGFQIHTTAYTRDRKLKTANRILTERSSHKIRIFSNRKEALFDWETSSQTKEGEFFLPEFGFHFSAVSGLDRLWQYLWEKEKAPFVLWLDVGSGLSFLSAANYFSDKPVKLMGVMIGETEKTWMASLEEKWKLLRMEAPPIKFQLFSPPKGKSFATTSSFWNKKIQSIFEEQKLLLEPVYSAKTWKTMEDFWENRKIKNSDPQLFEQKWIYLHQGGLLSHLDLIL</sequence>
<dbReference type="InterPro" id="IPR036052">
    <property type="entry name" value="TrpB-like_PALP_sf"/>
</dbReference>
<dbReference type="RefSeq" id="WP_135761249.1">
    <property type="nucleotide sequence ID" value="NZ_RQHW01000047.1"/>
</dbReference>
<comment type="similarity">
    <text evidence="2">Belongs to the ACC deaminase/D-cysteine desulfhydrase family.</text>
</comment>
<feature type="modified residue" description="N6-(pyridoxal phosphate)lysine" evidence="4">
    <location>
        <position position="13"/>
    </location>
</feature>
<name>A0A4V3JXV0_9LEPT</name>
<dbReference type="OrthoDB" id="346024at2"/>
<accession>A0A4V3JXV0</accession>
<evidence type="ECO:0000256" key="2">
    <source>
        <dbReference type="ARBA" id="ARBA00008639"/>
    </source>
</evidence>
<keyword evidence="3 4" id="KW-0663">Pyridoxal phosphate</keyword>